<organism evidence="1 2">
    <name type="scientific">Ectobacillus ponti</name>
    <dbReference type="NCBI Taxonomy" id="2961894"/>
    <lineage>
        <taxon>Bacteria</taxon>
        <taxon>Bacillati</taxon>
        <taxon>Bacillota</taxon>
        <taxon>Bacilli</taxon>
        <taxon>Bacillales</taxon>
        <taxon>Bacillaceae</taxon>
        <taxon>Ectobacillus</taxon>
    </lineage>
</organism>
<proteinExistence type="predicted"/>
<comment type="caution">
    <text evidence="1">The sequence shown here is derived from an EMBL/GenBank/DDBJ whole genome shotgun (WGS) entry which is preliminary data.</text>
</comment>
<accession>A0AA41X5B9</accession>
<dbReference type="AlphaFoldDB" id="A0AA41X5B9"/>
<dbReference type="EMBL" id="JANCLT010000005">
    <property type="protein sequence ID" value="MCP8969201.1"/>
    <property type="molecule type" value="Genomic_DNA"/>
</dbReference>
<evidence type="ECO:0000313" key="2">
    <source>
        <dbReference type="Proteomes" id="UP001156102"/>
    </source>
</evidence>
<gene>
    <name evidence="1" type="ORF">NK662_11675</name>
</gene>
<protein>
    <submittedName>
        <fullName evidence="1">Uncharacterized protein</fullName>
    </submittedName>
</protein>
<name>A0AA41X5B9_9BACI</name>
<reference evidence="1" key="1">
    <citation type="submission" date="2022-07" db="EMBL/GenBank/DDBJ databases">
        <authorList>
            <person name="Li W.-J."/>
            <person name="Deng Q.-Q."/>
        </authorList>
    </citation>
    <scope>NUCLEOTIDE SEQUENCE</scope>
    <source>
        <strain evidence="1">SYSU M60031</strain>
    </source>
</reference>
<sequence length="106" mass="12458">MSMYLQQQIGGWQFVEAYQVELDGQTVITDSYEEAMQLYGPVHPPNPRTYFIKGYGFKNVHVDMSLETTPIRFFLTKEAAEAQWRALQQSQEHVWEQNDQPEQPFL</sequence>
<evidence type="ECO:0000313" key="1">
    <source>
        <dbReference type="EMBL" id="MCP8969201.1"/>
    </source>
</evidence>
<keyword evidence="2" id="KW-1185">Reference proteome</keyword>
<dbReference type="Proteomes" id="UP001156102">
    <property type="component" value="Unassembled WGS sequence"/>
</dbReference>
<dbReference type="RefSeq" id="WP_254759114.1">
    <property type="nucleotide sequence ID" value="NZ_JANCLT010000005.1"/>
</dbReference>